<sequence length="113" mass="12577">MDCIFCKIISGEIPAEKVYEDNKVVAFKDINPAAPVHILIVPREHIPSTMELDIERASVVAHIFLIAKKLASEFKISERGFRIVNNCGSEGGQTVNHLHFHLIGGRDMTWPPG</sequence>
<dbReference type="Gene3D" id="3.30.428.10">
    <property type="entry name" value="HIT-like"/>
    <property type="match status" value="1"/>
</dbReference>
<feature type="short sequence motif" description="Histidine triad motif" evidence="2 3">
    <location>
        <begin position="97"/>
        <end position="101"/>
    </location>
</feature>
<dbReference type="PANTHER" id="PTHR23089">
    <property type="entry name" value="HISTIDINE TRIAD HIT PROTEIN"/>
    <property type="match status" value="1"/>
</dbReference>
<dbReference type="PROSITE" id="PS51084">
    <property type="entry name" value="HIT_2"/>
    <property type="match status" value="1"/>
</dbReference>
<comment type="caution">
    <text evidence="5">The sequence shown here is derived from an EMBL/GenBank/DDBJ whole genome shotgun (WGS) entry which is preliminary data.</text>
</comment>
<accession>A0A4R7KB11</accession>
<dbReference type="PROSITE" id="PS00892">
    <property type="entry name" value="HIT_1"/>
    <property type="match status" value="1"/>
</dbReference>
<dbReference type="RefSeq" id="WP_423244825.1">
    <property type="nucleotide sequence ID" value="NZ_SOAZ01000021.1"/>
</dbReference>
<protein>
    <submittedName>
        <fullName evidence="5">Histidine triad (HIT) family protein</fullName>
    </submittedName>
</protein>
<dbReference type="Pfam" id="PF01230">
    <property type="entry name" value="HIT"/>
    <property type="match status" value="1"/>
</dbReference>
<reference evidence="5 6" key="1">
    <citation type="submission" date="2019-03" db="EMBL/GenBank/DDBJ databases">
        <title>Genomic Encyclopedia of Type Strains, Phase IV (KMG-IV): sequencing the most valuable type-strain genomes for metagenomic binning, comparative biology and taxonomic classification.</title>
        <authorList>
            <person name="Goeker M."/>
        </authorList>
    </citation>
    <scope>NUCLEOTIDE SEQUENCE [LARGE SCALE GENOMIC DNA]</scope>
    <source>
        <strain evidence="5 6">DSM 24455</strain>
    </source>
</reference>
<dbReference type="PRINTS" id="PR00332">
    <property type="entry name" value="HISTRIAD"/>
</dbReference>
<evidence type="ECO:0000313" key="5">
    <source>
        <dbReference type="EMBL" id="TDT51102.1"/>
    </source>
</evidence>
<gene>
    <name evidence="5" type="ORF">EDD71_12128</name>
</gene>
<organism evidence="5 6">
    <name type="scientific">Fonticella tunisiensis</name>
    <dbReference type="NCBI Taxonomy" id="1096341"/>
    <lineage>
        <taxon>Bacteria</taxon>
        <taxon>Bacillati</taxon>
        <taxon>Bacillota</taxon>
        <taxon>Clostridia</taxon>
        <taxon>Eubacteriales</taxon>
        <taxon>Clostridiaceae</taxon>
        <taxon>Fonticella</taxon>
    </lineage>
</organism>
<name>A0A4R7KB11_9CLOT</name>
<keyword evidence="6" id="KW-1185">Reference proteome</keyword>
<dbReference type="CDD" id="cd01276">
    <property type="entry name" value="PKCI_related"/>
    <property type="match status" value="1"/>
</dbReference>
<dbReference type="InterPro" id="IPR001310">
    <property type="entry name" value="Histidine_triad_HIT"/>
</dbReference>
<dbReference type="InterPro" id="IPR019808">
    <property type="entry name" value="Histidine_triad_CS"/>
</dbReference>
<evidence type="ECO:0000313" key="6">
    <source>
        <dbReference type="Proteomes" id="UP000295325"/>
    </source>
</evidence>
<evidence type="ECO:0000256" key="3">
    <source>
        <dbReference type="PROSITE-ProRule" id="PRU00464"/>
    </source>
</evidence>
<dbReference type="SUPFAM" id="SSF54197">
    <property type="entry name" value="HIT-like"/>
    <property type="match status" value="1"/>
</dbReference>
<dbReference type="InterPro" id="IPR011146">
    <property type="entry name" value="HIT-like"/>
</dbReference>
<dbReference type="GO" id="GO:0003824">
    <property type="term" value="F:catalytic activity"/>
    <property type="evidence" value="ECO:0007669"/>
    <property type="project" value="InterPro"/>
</dbReference>
<dbReference type="EMBL" id="SOAZ01000021">
    <property type="protein sequence ID" value="TDT51102.1"/>
    <property type="molecule type" value="Genomic_DNA"/>
</dbReference>
<evidence type="ECO:0000256" key="2">
    <source>
        <dbReference type="PIRSR" id="PIRSR601310-3"/>
    </source>
</evidence>
<feature type="active site" description="Tele-AMP-histidine intermediate" evidence="1">
    <location>
        <position position="99"/>
    </location>
</feature>
<evidence type="ECO:0000256" key="1">
    <source>
        <dbReference type="PIRSR" id="PIRSR601310-1"/>
    </source>
</evidence>
<dbReference type="Proteomes" id="UP000295325">
    <property type="component" value="Unassembled WGS sequence"/>
</dbReference>
<dbReference type="AlphaFoldDB" id="A0A4R7KB11"/>
<feature type="domain" description="HIT" evidence="4">
    <location>
        <begin position="4"/>
        <end position="113"/>
    </location>
</feature>
<dbReference type="InterPro" id="IPR036265">
    <property type="entry name" value="HIT-like_sf"/>
</dbReference>
<evidence type="ECO:0000259" key="4">
    <source>
        <dbReference type="PROSITE" id="PS51084"/>
    </source>
</evidence>
<proteinExistence type="predicted"/>